<comment type="caution">
    <text evidence="1">The sequence shown here is derived from an EMBL/GenBank/DDBJ whole genome shotgun (WGS) entry which is preliminary data.</text>
</comment>
<evidence type="ECO:0000313" key="1">
    <source>
        <dbReference type="EMBL" id="PHT32665.1"/>
    </source>
</evidence>
<proteinExistence type="predicted"/>
<protein>
    <submittedName>
        <fullName evidence="1">Uncharacterized protein</fullName>
    </submittedName>
</protein>
<evidence type="ECO:0000313" key="2">
    <source>
        <dbReference type="Proteomes" id="UP000224567"/>
    </source>
</evidence>
<reference evidence="2" key="2">
    <citation type="journal article" date="2017" name="J. Anim. Genet.">
        <title>Multiple reference genome sequences of hot pepper reveal the massive evolution of plant disease resistance genes by retroduplication.</title>
        <authorList>
            <person name="Kim S."/>
            <person name="Park J."/>
            <person name="Yeom S.-I."/>
            <person name="Kim Y.-M."/>
            <person name="Seo E."/>
            <person name="Kim K.-T."/>
            <person name="Kim M.-S."/>
            <person name="Lee J.M."/>
            <person name="Cheong K."/>
            <person name="Shin H.-S."/>
            <person name="Kim S.-B."/>
            <person name="Han K."/>
            <person name="Lee J."/>
            <person name="Park M."/>
            <person name="Lee H.-A."/>
            <person name="Lee H.-Y."/>
            <person name="Lee Y."/>
            <person name="Oh S."/>
            <person name="Lee J.H."/>
            <person name="Choi E."/>
            <person name="Choi E."/>
            <person name="Lee S.E."/>
            <person name="Jeon J."/>
            <person name="Kim H."/>
            <person name="Choi G."/>
            <person name="Song H."/>
            <person name="Lee J."/>
            <person name="Lee S.-C."/>
            <person name="Kwon J.-K."/>
            <person name="Lee H.-Y."/>
            <person name="Koo N."/>
            <person name="Hong Y."/>
            <person name="Kim R.W."/>
            <person name="Kang W.-H."/>
            <person name="Huh J.H."/>
            <person name="Kang B.-C."/>
            <person name="Yang T.-J."/>
            <person name="Lee Y.-H."/>
            <person name="Bennetzen J.L."/>
            <person name="Choi D."/>
        </authorList>
    </citation>
    <scope>NUCLEOTIDE SEQUENCE [LARGE SCALE GENOMIC DNA]</scope>
    <source>
        <strain evidence="2">cv. PBC81</strain>
    </source>
</reference>
<dbReference type="STRING" id="33114.A0A2G2VI56"/>
<sequence length="85" mass="9631">MVEQKEYKVLIWGYLPGVLSHKSLLTSPVEVQLPENAIDDRSWKDVYGGGCGFAMVISAMDRNLNDNAFLQARIKELECDWTNIV</sequence>
<reference evidence="1 2" key="1">
    <citation type="journal article" date="2017" name="Genome Biol.">
        <title>New reference genome sequences of hot pepper reveal the massive evolution of plant disease-resistance genes by retroduplication.</title>
        <authorList>
            <person name="Kim S."/>
            <person name="Park J."/>
            <person name="Yeom S.I."/>
            <person name="Kim Y.M."/>
            <person name="Seo E."/>
            <person name="Kim K.T."/>
            <person name="Kim M.S."/>
            <person name="Lee J.M."/>
            <person name="Cheong K."/>
            <person name="Shin H.S."/>
            <person name="Kim S.B."/>
            <person name="Han K."/>
            <person name="Lee J."/>
            <person name="Park M."/>
            <person name="Lee H.A."/>
            <person name="Lee H.Y."/>
            <person name="Lee Y."/>
            <person name="Oh S."/>
            <person name="Lee J.H."/>
            <person name="Choi E."/>
            <person name="Choi E."/>
            <person name="Lee S.E."/>
            <person name="Jeon J."/>
            <person name="Kim H."/>
            <person name="Choi G."/>
            <person name="Song H."/>
            <person name="Lee J."/>
            <person name="Lee S.C."/>
            <person name="Kwon J.K."/>
            <person name="Lee H.Y."/>
            <person name="Koo N."/>
            <person name="Hong Y."/>
            <person name="Kim R.W."/>
            <person name="Kang W.H."/>
            <person name="Huh J.H."/>
            <person name="Kang B.C."/>
            <person name="Yang T.J."/>
            <person name="Lee Y.H."/>
            <person name="Bennetzen J.L."/>
            <person name="Choi D."/>
        </authorList>
    </citation>
    <scope>NUCLEOTIDE SEQUENCE [LARGE SCALE GENOMIC DNA]</scope>
    <source>
        <strain evidence="2">cv. PBC81</strain>
    </source>
</reference>
<accession>A0A2G2VI56</accession>
<dbReference type="OrthoDB" id="5370059at2759"/>
<gene>
    <name evidence="1" type="ORF">CQW23_29002</name>
</gene>
<organism evidence="1 2">
    <name type="scientific">Capsicum baccatum</name>
    <name type="common">Peruvian pepper</name>
    <dbReference type="NCBI Taxonomy" id="33114"/>
    <lineage>
        <taxon>Eukaryota</taxon>
        <taxon>Viridiplantae</taxon>
        <taxon>Streptophyta</taxon>
        <taxon>Embryophyta</taxon>
        <taxon>Tracheophyta</taxon>
        <taxon>Spermatophyta</taxon>
        <taxon>Magnoliopsida</taxon>
        <taxon>eudicotyledons</taxon>
        <taxon>Gunneridae</taxon>
        <taxon>Pentapetalae</taxon>
        <taxon>asterids</taxon>
        <taxon>lamiids</taxon>
        <taxon>Solanales</taxon>
        <taxon>Solanaceae</taxon>
        <taxon>Solanoideae</taxon>
        <taxon>Capsiceae</taxon>
        <taxon>Capsicum</taxon>
    </lineage>
</organism>
<keyword evidence="2" id="KW-1185">Reference proteome</keyword>
<name>A0A2G2VI56_CAPBA</name>
<dbReference type="EMBL" id="MLFT02000012">
    <property type="protein sequence ID" value="PHT32665.1"/>
    <property type="molecule type" value="Genomic_DNA"/>
</dbReference>
<dbReference type="AlphaFoldDB" id="A0A2G2VI56"/>
<dbReference type="Proteomes" id="UP000224567">
    <property type="component" value="Unassembled WGS sequence"/>
</dbReference>